<dbReference type="AlphaFoldDB" id="A0A8W7Q3G6"/>
<accession>A0A8W7Q3G6</accession>
<reference evidence="1" key="1">
    <citation type="submission" date="2022-08" db="UniProtKB">
        <authorList>
            <consortium name="EnsemblMetazoa"/>
        </authorList>
    </citation>
    <scope>IDENTIFICATION</scope>
</reference>
<dbReference type="PANTHER" id="PTHR20898:SF0">
    <property type="entry name" value="DAEDALUS ON 3-RELATED"/>
    <property type="match status" value="1"/>
</dbReference>
<organism evidence="1">
    <name type="scientific">Anopheles coluzzii</name>
    <name type="common">African malaria mosquito</name>
    <dbReference type="NCBI Taxonomy" id="1518534"/>
    <lineage>
        <taxon>Eukaryota</taxon>
        <taxon>Metazoa</taxon>
        <taxon>Ecdysozoa</taxon>
        <taxon>Arthropoda</taxon>
        <taxon>Hexapoda</taxon>
        <taxon>Insecta</taxon>
        <taxon>Pterygota</taxon>
        <taxon>Neoptera</taxon>
        <taxon>Endopterygota</taxon>
        <taxon>Diptera</taxon>
        <taxon>Nematocera</taxon>
        <taxon>Culicoidea</taxon>
        <taxon>Culicidae</taxon>
        <taxon>Anophelinae</taxon>
        <taxon>Anopheles</taxon>
    </lineage>
</organism>
<sequence length="311" mass="35881">MDVTVFSQYQHTRTYLFGTTFDYCEYMSSTESYHNPVAKLVYAVAKLKFPQALLQCPASGVVNLKRFQCIDHPYEISKLHYCHMETLRNGSQVLGVILEFLNSLQKVNVAGGLYIQYFRTRTPLLATTMEYCQQNKDILSIKNPVNKFALDYAQKHLPQLLTDCPIRKGKVFNITGLLVDDRLIPSFVIRLLTRRNEPQVVDVMLDILEPTSKLLIIFNLYTQYFQTKNLLYGTTFEYCDLTKNVNTQINPVTRIAINLARENFPQVLKQCPLYGLVNVTGLEVNSRLQFSMIKYEVTPRVFFTVAKDCTF</sequence>
<evidence type="ECO:0000313" key="1">
    <source>
        <dbReference type="EnsemblMetazoa" id="ACOM042068-PA.1"/>
    </source>
</evidence>
<dbReference type="EnsemblMetazoa" id="ACOM042068-RA">
    <property type="protein sequence ID" value="ACOM042068-PA.1"/>
    <property type="gene ID" value="ACOM042068"/>
</dbReference>
<proteinExistence type="predicted"/>
<protein>
    <submittedName>
        <fullName evidence="1">Uncharacterized protein</fullName>
    </submittedName>
</protein>
<dbReference type="PANTHER" id="PTHR20898">
    <property type="entry name" value="DAEDALUS ON 3-RELATED-RELATED"/>
    <property type="match status" value="1"/>
</dbReference>
<name>A0A8W7Q3G6_ANOCL</name>
<dbReference type="Proteomes" id="UP000075882">
    <property type="component" value="Unassembled WGS sequence"/>
</dbReference>